<dbReference type="Gene3D" id="3.50.50.60">
    <property type="entry name" value="FAD/NAD(P)-binding domain"/>
    <property type="match status" value="1"/>
</dbReference>
<feature type="domain" description="FAD-binding" evidence="1">
    <location>
        <begin position="5"/>
        <end position="160"/>
    </location>
</feature>
<dbReference type="Pfam" id="PF01494">
    <property type="entry name" value="FAD_binding_3"/>
    <property type="match status" value="1"/>
</dbReference>
<dbReference type="Proteomes" id="UP001233836">
    <property type="component" value="Unassembled WGS sequence"/>
</dbReference>
<dbReference type="InterPro" id="IPR050407">
    <property type="entry name" value="Geranylgeranyl_reductase"/>
</dbReference>
<evidence type="ECO:0000313" key="2">
    <source>
        <dbReference type="EMBL" id="MDQ0171536.1"/>
    </source>
</evidence>
<evidence type="ECO:0000313" key="3">
    <source>
        <dbReference type="Proteomes" id="UP001233836"/>
    </source>
</evidence>
<dbReference type="SUPFAM" id="SSF51905">
    <property type="entry name" value="FAD/NAD(P)-binding domain"/>
    <property type="match status" value="1"/>
</dbReference>
<dbReference type="PANTHER" id="PTHR42685">
    <property type="entry name" value="GERANYLGERANYL DIPHOSPHATE REDUCTASE"/>
    <property type="match status" value="1"/>
</dbReference>
<dbReference type="InterPro" id="IPR036188">
    <property type="entry name" value="FAD/NAD-bd_sf"/>
</dbReference>
<organism evidence="2 3">
    <name type="scientific">Paenibacillus tundrae</name>
    <dbReference type="NCBI Taxonomy" id="528187"/>
    <lineage>
        <taxon>Bacteria</taxon>
        <taxon>Bacillati</taxon>
        <taxon>Bacillota</taxon>
        <taxon>Bacilli</taxon>
        <taxon>Bacillales</taxon>
        <taxon>Paenibacillaceae</taxon>
        <taxon>Paenibacillus</taxon>
    </lineage>
</organism>
<protein>
    <submittedName>
        <fullName evidence="2">Flavin-dependent dehydrogenase</fullName>
    </submittedName>
</protein>
<dbReference type="EMBL" id="JAUSTI010000007">
    <property type="protein sequence ID" value="MDQ0171536.1"/>
    <property type="molecule type" value="Genomic_DNA"/>
</dbReference>
<proteinExistence type="predicted"/>
<comment type="caution">
    <text evidence="2">The sequence shown here is derived from an EMBL/GenBank/DDBJ whole genome shotgun (WGS) entry which is preliminary data.</text>
</comment>
<name>A0ABT9WE44_9BACL</name>
<keyword evidence="3" id="KW-1185">Reference proteome</keyword>
<accession>A0ABT9WE44</accession>
<dbReference type="PANTHER" id="PTHR42685:SF22">
    <property type="entry name" value="CONDITIONED MEDIUM FACTOR RECEPTOR 1"/>
    <property type="match status" value="1"/>
</dbReference>
<dbReference type="RefSeq" id="WP_307216941.1">
    <property type="nucleotide sequence ID" value="NZ_JAUSTI010000007.1"/>
</dbReference>
<sequence length="385" mass="42309">MSKQVDVIIIGAGIAGSTCALQLAKQGHEVILMDSQEFPRHKTCGEFMSPETKEMLEYLDIHLLEQKLQPTMMDHAQIIMPDGGEIEAPLPGNAYGISRYELDRILHQAALEAGATILTKSIVTKIQEPQDGFYEVQFKQAGELVQYRAKAVIGAHGTKKPRGVVPSAEDLRDETVYVGIKSHFTGITIPPRVELYFCEGGYVGISPIENGKANVAALLTLETVQGSGTSVPDILHAASLTNNRLAERLAEGEAVPGTQVSIAPLNLSNIPEPWSQYPHIGDAMMMIPPLSGDGMSIALRSSLLCAQYTDRYLRGELDDKAWASEYILAANQEFTQLLKRTRTIQKLAFAKVNVYYPKLVQMMPSLASYIVQATRLPHMNTTNRE</sequence>
<reference evidence="2 3" key="1">
    <citation type="submission" date="2023-07" db="EMBL/GenBank/DDBJ databases">
        <title>Sorghum-associated microbial communities from plants grown in Nebraska, USA.</title>
        <authorList>
            <person name="Schachtman D."/>
        </authorList>
    </citation>
    <scope>NUCLEOTIDE SEQUENCE [LARGE SCALE GENOMIC DNA]</scope>
    <source>
        <strain evidence="2 3">DS1314</strain>
    </source>
</reference>
<dbReference type="PRINTS" id="PR00420">
    <property type="entry name" value="RNGMNOXGNASE"/>
</dbReference>
<evidence type="ECO:0000259" key="1">
    <source>
        <dbReference type="Pfam" id="PF01494"/>
    </source>
</evidence>
<gene>
    <name evidence="2" type="ORF">J2T19_002998</name>
</gene>
<dbReference type="InterPro" id="IPR002938">
    <property type="entry name" value="FAD-bd"/>
</dbReference>